<evidence type="ECO:0000313" key="3">
    <source>
        <dbReference type="Proteomes" id="UP000245250"/>
    </source>
</evidence>
<proteinExistence type="predicted"/>
<feature type="domain" description="HNH nuclease" evidence="1">
    <location>
        <begin position="134"/>
        <end position="185"/>
    </location>
</feature>
<dbReference type="Pfam" id="PF13391">
    <property type="entry name" value="HNH_2"/>
    <property type="match status" value="1"/>
</dbReference>
<gene>
    <name evidence="2" type="ORF">HYN56_14250</name>
</gene>
<reference evidence="2 3" key="1">
    <citation type="submission" date="2018-05" db="EMBL/GenBank/DDBJ databases">
        <title>Genome sequencing of Flavobacterium sp. HYN0056.</title>
        <authorList>
            <person name="Yi H."/>
            <person name="Baek C."/>
        </authorList>
    </citation>
    <scope>NUCLEOTIDE SEQUENCE [LARGE SCALE GENOMIC DNA]</scope>
    <source>
        <strain evidence="2 3">HYN0056</strain>
    </source>
</reference>
<evidence type="ECO:0000259" key="1">
    <source>
        <dbReference type="Pfam" id="PF13391"/>
    </source>
</evidence>
<keyword evidence="3" id="KW-1185">Reference proteome</keyword>
<sequence length="231" mass="27155">MRNKNIDDYTLFKVLYAYLVNKQSHRSIQREILGIPANANGGGYVTMDILHHFNIRNEHKGLLGKNYDNISVLDEKARQLIENFIETIREAKNLIERKPINPNKKDTDKNATVKVRVYQDVLKEYLLENYNHKCAFCEIDQPELLIASHIVPWSVDKTKRLELENCILLCIMHDKLFDKGFITLNENDVLVSKKLKQSVKCHTSDLSFRKPLQNSPKIEYLKWHQEFIFKK</sequence>
<dbReference type="OrthoDB" id="67788at2"/>
<dbReference type="KEGG" id="fcr:HYN56_14250"/>
<dbReference type="AlphaFoldDB" id="A0A2S1YMQ8"/>
<dbReference type="RefSeq" id="WP_109192788.1">
    <property type="nucleotide sequence ID" value="NZ_CP029255.1"/>
</dbReference>
<accession>A0A2S1YMQ8</accession>
<dbReference type="Proteomes" id="UP000245250">
    <property type="component" value="Chromosome"/>
</dbReference>
<name>A0A2S1YMQ8_9FLAO</name>
<dbReference type="EMBL" id="CP029255">
    <property type="protein sequence ID" value="AWK05333.1"/>
    <property type="molecule type" value="Genomic_DNA"/>
</dbReference>
<protein>
    <recommendedName>
        <fullName evidence="1">HNH nuclease domain-containing protein</fullName>
    </recommendedName>
</protein>
<dbReference type="InterPro" id="IPR003615">
    <property type="entry name" value="HNH_nuc"/>
</dbReference>
<evidence type="ECO:0000313" key="2">
    <source>
        <dbReference type="EMBL" id="AWK05333.1"/>
    </source>
</evidence>
<organism evidence="2 3">
    <name type="scientific">Flavobacterium crocinum</name>
    <dbReference type="NCBI Taxonomy" id="2183896"/>
    <lineage>
        <taxon>Bacteria</taxon>
        <taxon>Pseudomonadati</taxon>
        <taxon>Bacteroidota</taxon>
        <taxon>Flavobacteriia</taxon>
        <taxon>Flavobacteriales</taxon>
        <taxon>Flavobacteriaceae</taxon>
        <taxon>Flavobacterium</taxon>
    </lineage>
</organism>